<dbReference type="InterPro" id="IPR012337">
    <property type="entry name" value="RNaseH-like_sf"/>
</dbReference>
<dbReference type="Proteomes" id="UP001152795">
    <property type="component" value="Unassembled WGS sequence"/>
</dbReference>
<proteinExistence type="predicted"/>
<dbReference type="EMBL" id="CACRXK020008429">
    <property type="protein sequence ID" value="CAB4014747.1"/>
    <property type="molecule type" value="Genomic_DNA"/>
</dbReference>
<dbReference type="PANTHER" id="PTHR46880">
    <property type="entry name" value="RAS-ASSOCIATING DOMAIN-CONTAINING PROTEIN"/>
    <property type="match status" value="1"/>
</dbReference>
<dbReference type="OrthoDB" id="8551997at2759"/>
<name>A0A7D9EQ61_PARCT</name>
<sequence length="737" mass="84789">MPKLKTVKNWEKEYNIKLEWDVQPGGNAGNIRCSTCKEYDDRLQGLKNYSRAWVEGSKSATSDSVKKHVNTDMHKHAVDIAMKKHLGSERYTENVMKTTPIGKSITKMEEHSKEVLKMRFNTAYYLAKKEKPFKDYPDLLALQEKNGIDKQRGYRTPQAAANFIDFIAEQFKAPLKEILVKARYYSILTDGSTDTSVTEQELIYVMFLNDDGQVNMKFLSIENPAVADATHLVECIKEAFHRIGIVDYSSHLHGLNVDGASVNLGVHRGVAALLKRESPWLTAIHCFNHRIELAAKDAFGNSVFEEIDQMLAFFYKIYRNSSKRLKALKELGAALGEKLPRPVKASGTRWIGHRYNAIKIVPKHYGAYMMHLEELAKTDIQAEKREQFKGYLNKWEHGKYPISMAIYLDVLSILSRMSLSEQKEQHDPVKAVRRIQEFKWTMVKLHGHVLEALDHNELNQAEKSRLTYYNKFRSEVTFEDDNSYVYQGRKLKNFEASERTVREIYRSTIAALSDAVSGRFESLSICPVFKNLVDILDCTKWPTDVTQLLSYGNLSMTELIKHFTPLLERNLCNIAEIPAEWDILKNRLRHLIHPNSSYLDVWSKVLTSEEFRKECANVLHIIELLLITPFSNAKLERMFSTMGRVKTDWRNRLGRDRLEANLRISQECVGNSMDDFCPDAAIESWFNAKIRRLNCSSHSYPKKCKTISSKGDVIDITELTMSDLENGDLDSDDETDF</sequence>
<accession>A0A7D9EQ61</accession>
<organism evidence="1 2">
    <name type="scientific">Paramuricea clavata</name>
    <name type="common">Red gorgonian</name>
    <name type="synonym">Violescent sea-whip</name>
    <dbReference type="NCBI Taxonomy" id="317549"/>
    <lineage>
        <taxon>Eukaryota</taxon>
        <taxon>Metazoa</taxon>
        <taxon>Cnidaria</taxon>
        <taxon>Anthozoa</taxon>
        <taxon>Octocorallia</taxon>
        <taxon>Malacalcyonacea</taxon>
        <taxon>Plexauridae</taxon>
        <taxon>Paramuricea</taxon>
    </lineage>
</organism>
<reference evidence="1" key="1">
    <citation type="submission" date="2020-04" db="EMBL/GenBank/DDBJ databases">
        <authorList>
            <person name="Alioto T."/>
            <person name="Alioto T."/>
            <person name="Gomez Garrido J."/>
        </authorList>
    </citation>
    <scope>NUCLEOTIDE SEQUENCE</scope>
    <source>
        <strain evidence="1">A484AB</strain>
    </source>
</reference>
<protein>
    <submittedName>
        <fullName evidence="1">Zinc finger 862-like</fullName>
    </submittedName>
</protein>
<dbReference type="GO" id="GO:0046983">
    <property type="term" value="F:protein dimerization activity"/>
    <property type="evidence" value="ECO:0007669"/>
    <property type="project" value="InterPro"/>
</dbReference>
<gene>
    <name evidence="1" type="ORF">PACLA_8A061131</name>
</gene>
<evidence type="ECO:0000313" key="2">
    <source>
        <dbReference type="Proteomes" id="UP001152795"/>
    </source>
</evidence>
<dbReference type="PANTHER" id="PTHR46880:SF9">
    <property type="entry name" value="ZINC FINGER PROTEIN 862"/>
    <property type="match status" value="1"/>
</dbReference>
<comment type="caution">
    <text evidence="1">The sequence shown here is derived from an EMBL/GenBank/DDBJ whole genome shotgun (WGS) entry which is preliminary data.</text>
</comment>
<dbReference type="AlphaFoldDB" id="A0A7D9EQ61"/>
<dbReference type="Pfam" id="PF05699">
    <property type="entry name" value="Dimer_Tnp_hAT"/>
    <property type="match status" value="1"/>
</dbReference>
<keyword evidence="2" id="KW-1185">Reference proteome</keyword>
<evidence type="ECO:0000313" key="1">
    <source>
        <dbReference type="EMBL" id="CAB4014747.1"/>
    </source>
</evidence>
<dbReference type="SUPFAM" id="SSF53098">
    <property type="entry name" value="Ribonuclease H-like"/>
    <property type="match status" value="1"/>
</dbReference>
<dbReference type="InterPro" id="IPR008906">
    <property type="entry name" value="HATC_C_dom"/>
</dbReference>